<keyword evidence="7 18" id="KW-0560">Oxidoreductase</keyword>
<dbReference type="GO" id="GO:0020037">
    <property type="term" value="F:heme binding"/>
    <property type="evidence" value="ECO:0007669"/>
    <property type="project" value="InterPro"/>
</dbReference>
<dbReference type="GO" id="GO:0016042">
    <property type="term" value="P:lipid catabolic process"/>
    <property type="evidence" value="ECO:0007669"/>
    <property type="project" value="UniProtKB-KW"/>
</dbReference>
<gene>
    <name evidence="19" type="ORF">A5630_28705</name>
</gene>
<keyword evidence="10" id="KW-0443">Lipid metabolism</keyword>
<dbReference type="PANTHER" id="PTHR46696:SF3">
    <property type="entry name" value="PULCHERRIMINIC ACID SYNTHASE"/>
    <property type="match status" value="1"/>
</dbReference>
<protein>
    <recommendedName>
        <fullName evidence="14">Steroid C26-monooxygenase</fullName>
    </recommendedName>
    <alternativeName>
        <fullName evidence="15">Cholest-4-en-3-one C26-monooxygenase</fullName>
    </alternativeName>
    <alternativeName>
        <fullName evidence="17">Cholesterol C26-monooxygenase</fullName>
    </alternativeName>
    <alternativeName>
        <fullName evidence="16">Steroid C27-monooxygenase</fullName>
    </alternativeName>
</protein>
<evidence type="ECO:0000256" key="11">
    <source>
        <dbReference type="ARBA" id="ARBA00023166"/>
    </source>
</evidence>
<dbReference type="GO" id="GO:0016705">
    <property type="term" value="F:oxidoreductase activity, acting on paired donors, with incorporation or reduction of molecular oxygen"/>
    <property type="evidence" value="ECO:0007669"/>
    <property type="project" value="InterPro"/>
</dbReference>
<keyword evidence="5 18" id="KW-0479">Metal-binding</keyword>
<dbReference type="PROSITE" id="PS00086">
    <property type="entry name" value="CYTOCHROME_P450"/>
    <property type="match status" value="1"/>
</dbReference>
<dbReference type="SUPFAM" id="SSF48264">
    <property type="entry name" value="Cytochrome P450"/>
    <property type="match status" value="1"/>
</dbReference>
<evidence type="ECO:0000313" key="19">
    <source>
        <dbReference type="EMBL" id="OBJ38765.1"/>
    </source>
</evidence>
<name>A0A1A3GSD7_MYCMU</name>
<comment type="pathway">
    <text evidence="13">Steroid metabolism; cholesterol degradation.</text>
</comment>
<evidence type="ECO:0000256" key="8">
    <source>
        <dbReference type="ARBA" id="ARBA00023004"/>
    </source>
</evidence>
<evidence type="ECO:0000256" key="18">
    <source>
        <dbReference type="RuleBase" id="RU000461"/>
    </source>
</evidence>
<evidence type="ECO:0000256" key="16">
    <source>
        <dbReference type="ARBA" id="ARBA00082981"/>
    </source>
</evidence>
<evidence type="ECO:0000256" key="1">
    <source>
        <dbReference type="ARBA" id="ARBA00001971"/>
    </source>
</evidence>
<evidence type="ECO:0000256" key="15">
    <source>
        <dbReference type="ARBA" id="ARBA00079588"/>
    </source>
</evidence>
<keyword evidence="12" id="KW-0753">Steroid metabolism</keyword>
<keyword evidence="6" id="KW-0442">Lipid degradation</keyword>
<evidence type="ECO:0000256" key="5">
    <source>
        <dbReference type="ARBA" id="ARBA00022723"/>
    </source>
</evidence>
<dbReference type="PRINTS" id="PR00359">
    <property type="entry name" value="BP450"/>
</dbReference>
<dbReference type="FunFam" id="1.10.630.10:FF:000018">
    <property type="entry name" value="Cytochrome P450 monooxygenase"/>
    <property type="match status" value="1"/>
</dbReference>
<evidence type="ECO:0000256" key="17">
    <source>
        <dbReference type="ARBA" id="ARBA00083909"/>
    </source>
</evidence>
<evidence type="ECO:0000256" key="14">
    <source>
        <dbReference type="ARBA" id="ARBA00070775"/>
    </source>
</evidence>
<evidence type="ECO:0000256" key="13">
    <source>
        <dbReference type="ARBA" id="ARBA00049645"/>
    </source>
</evidence>
<dbReference type="InterPro" id="IPR036396">
    <property type="entry name" value="Cyt_P450_sf"/>
</dbReference>
<dbReference type="EMBL" id="LZLC01000194">
    <property type="protein sequence ID" value="OBJ38765.1"/>
    <property type="molecule type" value="Genomic_DNA"/>
</dbReference>
<evidence type="ECO:0000256" key="4">
    <source>
        <dbReference type="ARBA" id="ARBA00022617"/>
    </source>
</evidence>
<evidence type="ECO:0000313" key="20">
    <source>
        <dbReference type="Proteomes" id="UP000093898"/>
    </source>
</evidence>
<proteinExistence type="inferred from homology"/>
<keyword evidence="3" id="KW-0153">Cholesterol metabolism</keyword>
<evidence type="ECO:0000256" key="2">
    <source>
        <dbReference type="ARBA" id="ARBA00010617"/>
    </source>
</evidence>
<keyword evidence="8 18" id="KW-0408">Iron</keyword>
<dbReference type="Gene3D" id="1.10.630.10">
    <property type="entry name" value="Cytochrome P450"/>
    <property type="match status" value="1"/>
</dbReference>
<dbReference type="Proteomes" id="UP000093898">
    <property type="component" value="Unassembled WGS sequence"/>
</dbReference>
<keyword evidence="11" id="KW-1207">Sterol metabolism</keyword>
<dbReference type="AlphaFoldDB" id="A0A1A3GSD7"/>
<dbReference type="Pfam" id="PF00067">
    <property type="entry name" value="p450"/>
    <property type="match status" value="1"/>
</dbReference>
<dbReference type="PANTHER" id="PTHR46696">
    <property type="entry name" value="P450, PUTATIVE (EUROFUNG)-RELATED"/>
    <property type="match status" value="1"/>
</dbReference>
<dbReference type="InterPro" id="IPR002397">
    <property type="entry name" value="Cyt_P450_B"/>
</dbReference>
<organism evidence="19 20">
    <name type="scientific">Mycolicibacterium mucogenicum</name>
    <name type="common">Mycobacterium mucogenicum</name>
    <dbReference type="NCBI Taxonomy" id="56689"/>
    <lineage>
        <taxon>Bacteria</taxon>
        <taxon>Bacillati</taxon>
        <taxon>Actinomycetota</taxon>
        <taxon>Actinomycetes</taxon>
        <taxon>Mycobacteriales</taxon>
        <taxon>Mycobacteriaceae</taxon>
        <taxon>Mycolicibacterium</taxon>
    </lineage>
</organism>
<dbReference type="GO" id="GO:0005506">
    <property type="term" value="F:iron ion binding"/>
    <property type="evidence" value="ECO:0007669"/>
    <property type="project" value="InterPro"/>
</dbReference>
<evidence type="ECO:0000256" key="3">
    <source>
        <dbReference type="ARBA" id="ARBA00022548"/>
    </source>
</evidence>
<evidence type="ECO:0000256" key="12">
    <source>
        <dbReference type="ARBA" id="ARBA00023221"/>
    </source>
</evidence>
<evidence type="ECO:0000256" key="9">
    <source>
        <dbReference type="ARBA" id="ARBA00023033"/>
    </source>
</evidence>
<keyword evidence="4 18" id="KW-0349">Heme</keyword>
<evidence type="ECO:0000256" key="7">
    <source>
        <dbReference type="ARBA" id="ARBA00023002"/>
    </source>
</evidence>
<comment type="cofactor">
    <cofactor evidence="1">
        <name>heme</name>
        <dbReference type="ChEBI" id="CHEBI:30413"/>
    </cofactor>
</comment>
<comment type="similarity">
    <text evidence="2 18">Belongs to the cytochrome P450 family.</text>
</comment>
<reference evidence="19 20" key="1">
    <citation type="submission" date="2016-06" db="EMBL/GenBank/DDBJ databases">
        <authorList>
            <person name="Kjaerup R.B."/>
            <person name="Dalgaard T.S."/>
            <person name="Juul-Madsen H.R."/>
        </authorList>
    </citation>
    <scope>NUCLEOTIDE SEQUENCE [LARGE SCALE GENOMIC DNA]</scope>
    <source>
        <strain evidence="19 20">1127319.6</strain>
    </source>
</reference>
<dbReference type="GO" id="GO:0008203">
    <property type="term" value="P:cholesterol metabolic process"/>
    <property type="evidence" value="ECO:0007669"/>
    <property type="project" value="UniProtKB-KW"/>
</dbReference>
<evidence type="ECO:0000256" key="10">
    <source>
        <dbReference type="ARBA" id="ARBA00023098"/>
    </source>
</evidence>
<comment type="caution">
    <text evidence="19">The sequence shown here is derived from an EMBL/GenBank/DDBJ whole genome shotgun (WGS) entry which is preliminary data.</text>
</comment>
<keyword evidence="9 18" id="KW-0503">Monooxygenase</keyword>
<evidence type="ECO:0000256" key="6">
    <source>
        <dbReference type="ARBA" id="ARBA00022963"/>
    </source>
</evidence>
<dbReference type="InterPro" id="IPR001128">
    <property type="entry name" value="Cyt_P450"/>
</dbReference>
<sequence>MTVTAVVSGEFVDFGSEELSDLHGVLRDLRARAPYAEARFHGMPALIILSDELVTDLFKDEETFPAAAMYGMTTGPAMGKTLQCMAGQEHRTNRALVSPAFRRALIKTYSAELLEPIAQDLVDQFAGRGRADLVTEFTQQYPFRITNELLGLPVDDYALFAKWAHDLFFYPTDPEAAMRARESFTAYLRPLVEDKRQNPSDDLLSKLVTTEVDGARLTDEEIYAFVRLLFPAGVDTTYLSLGNTLWALLTHPDELDRVRNNPDEARWAVQEGLRWEPGPSIIPRFAATDVTWHGIDIPAGTWLLLAIAAANRDPAVYANPDVFDTSRHATAQLSFGTGPHVCLGQALATTQMEIAVKVLLDRLPGLRLADPSSVQIAGRLGTELRGPDHLQVVFDPQ</sequence>
<dbReference type="InterPro" id="IPR017972">
    <property type="entry name" value="Cyt_P450_CS"/>
</dbReference>
<dbReference type="GO" id="GO:0004497">
    <property type="term" value="F:monooxygenase activity"/>
    <property type="evidence" value="ECO:0007669"/>
    <property type="project" value="UniProtKB-KW"/>
</dbReference>
<accession>A0A1A3GSD7</accession>